<dbReference type="Proteomes" id="UP001497472">
    <property type="component" value="Unassembled WGS sequence"/>
</dbReference>
<proteinExistence type="predicted"/>
<accession>A0AAV1ITM5</accession>
<keyword evidence="2" id="KW-0472">Membrane</keyword>
<dbReference type="AlphaFoldDB" id="A0AAV1ITM5"/>
<feature type="transmembrane region" description="Helical" evidence="2">
    <location>
        <begin position="102"/>
        <end position="119"/>
    </location>
</feature>
<feature type="region of interest" description="Disordered" evidence="1">
    <location>
        <begin position="22"/>
        <end position="57"/>
    </location>
</feature>
<evidence type="ECO:0000313" key="4">
    <source>
        <dbReference type="Proteomes" id="UP001497472"/>
    </source>
</evidence>
<reference evidence="3 4" key="1">
    <citation type="submission" date="2023-11" db="EMBL/GenBank/DDBJ databases">
        <authorList>
            <person name="Okamura Y."/>
        </authorList>
    </citation>
    <scope>NUCLEOTIDE SEQUENCE [LARGE SCALE GENOMIC DNA]</scope>
</reference>
<sequence length="122" mass="13071">MTECEGRAVRCGATPSWSRAALPSSPNCTSKRRTDVASTCTSLTTTRAPPATARPRQVTAPSHIAPTFPQPLILSAIQSPSFTAPMKTQTVKTQNAHPSRTHLVLSMYMLFSIGAGLFVNDK</sequence>
<feature type="compositionally biased region" description="Low complexity" evidence="1">
    <location>
        <begin position="44"/>
        <end position="56"/>
    </location>
</feature>
<evidence type="ECO:0000256" key="1">
    <source>
        <dbReference type="SAM" id="MobiDB-lite"/>
    </source>
</evidence>
<evidence type="ECO:0000313" key="3">
    <source>
        <dbReference type="EMBL" id="CAK1540474.1"/>
    </source>
</evidence>
<evidence type="ECO:0000256" key="2">
    <source>
        <dbReference type="SAM" id="Phobius"/>
    </source>
</evidence>
<keyword evidence="2" id="KW-0812">Transmembrane</keyword>
<name>A0AAV1ITM5_9NEOP</name>
<comment type="caution">
    <text evidence="3">The sequence shown here is derived from an EMBL/GenBank/DDBJ whole genome shotgun (WGS) entry which is preliminary data.</text>
</comment>
<keyword evidence="4" id="KW-1185">Reference proteome</keyword>
<dbReference type="EMBL" id="CAVLEF010000001">
    <property type="protein sequence ID" value="CAK1540474.1"/>
    <property type="molecule type" value="Genomic_DNA"/>
</dbReference>
<gene>
    <name evidence="3" type="ORF">LNINA_LOCUS525</name>
</gene>
<organism evidence="3 4">
    <name type="scientific">Leptosia nina</name>
    <dbReference type="NCBI Taxonomy" id="320188"/>
    <lineage>
        <taxon>Eukaryota</taxon>
        <taxon>Metazoa</taxon>
        <taxon>Ecdysozoa</taxon>
        <taxon>Arthropoda</taxon>
        <taxon>Hexapoda</taxon>
        <taxon>Insecta</taxon>
        <taxon>Pterygota</taxon>
        <taxon>Neoptera</taxon>
        <taxon>Endopterygota</taxon>
        <taxon>Lepidoptera</taxon>
        <taxon>Glossata</taxon>
        <taxon>Ditrysia</taxon>
        <taxon>Papilionoidea</taxon>
        <taxon>Pieridae</taxon>
        <taxon>Pierinae</taxon>
        <taxon>Leptosia</taxon>
    </lineage>
</organism>
<keyword evidence="2" id="KW-1133">Transmembrane helix</keyword>
<protein>
    <submittedName>
        <fullName evidence="3">Uncharacterized protein</fullName>
    </submittedName>
</protein>